<keyword evidence="1" id="KW-0472">Membrane</keyword>
<organism evidence="2 3">
    <name type="scientific">Eeniella nana</name>
    <name type="common">Yeast</name>
    <name type="synonym">Brettanomyces nanus</name>
    <dbReference type="NCBI Taxonomy" id="13502"/>
    <lineage>
        <taxon>Eukaryota</taxon>
        <taxon>Fungi</taxon>
        <taxon>Dikarya</taxon>
        <taxon>Ascomycota</taxon>
        <taxon>Saccharomycotina</taxon>
        <taxon>Pichiomycetes</taxon>
        <taxon>Pichiales</taxon>
        <taxon>Pichiaceae</taxon>
        <taxon>Brettanomyces</taxon>
    </lineage>
</organism>
<protein>
    <submittedName>
        <fullName evidence="2">Uncharacterized protein</fullName>
    </submittedName>
</protein>
<dbReference type="InterPro" id="IPR011431">
    <property type="entry name" value="Trafficking_Pga2"/>
</dbReference>
<dbReference type="OrthoDB" id="4227028at2759"/>
<sequence>MVFNPLDLDYRRVIQLVVIIGGYIIVRQRFVAYMKTKSLDEKLEKDKAIKTRKLIQRPEDLPSDPISVSEMSWGWGKPTRKKMKTQEKLLEERIREAAEKTQGGDFTADNDDDIADLLIE</sequence>
<dbReference type="PANTHER" id="PTHR28199">
    <property type="entry name" value="PROCESSING OF GAS1 AND ALP PROTEIN 2"/>
    <property type="match status" value="1"/>
</dbReference>
<accession>A0A875RTD7</accession>
<dbReference type="GeneID" id="62194098"/>
<name>A0A875RTD7_EENNA</name>
<keyword evidence="1" id="KW-1133">Transmembrane helix</keyword>
<evidence type="ECO:0000256" key="1">
    <source>
        <dbReference type="SAM" id="Phobius"/>
    </source>
</evidence>
<dbReference type="PANTHER" id="PTHR28199:SF1">
    <property type="entry name" value="PROCESSING OF GAS1 AND ALP PROTEIN 2"/>
    <property type="match status" value="1"/>
</dbReference>
<dbReference type="EMBL" id="CP064812">
    <property type="protein sequence ID" value="QPG73387.1"/>
    <property type="molecule type" value="Genomic_DNA"/>
</dbReference>
<keyword evidence="1" id="KW-0812">Transmembrane</keyword>
<reference evidence="2" key="1">
    <citation type="submission" date="2020-10" db="EMBL/GenBank/DDBJ databases">
        <authorList>
            <person name="Roach M.J.R."/>
        </authorList>
    </citation>
    <scope>NUCLEOTIDE SEQUENCE</scope>
    <source>
        <strain evidence="2">CBS 1945</strain>
    </source>
</reference>
<dbReference type="Proteomes" id="UP000662931">
    <property type="component" value="Chromosome 1"/>
</dbReference>
<feature type="transmembrane region" description="Helical" evidence="1">
    <location>
        <begin position="12"/>
        <end position="32"/>
    </location>
</feature>
<evidence type="ECO:0000313" key="3">
    <source>
        <dbReference type="Proteomes" id="UP000662931"/>
    </source>
</evidence>
<dbReference type="RefSeq" id="XP_038776952.1">
    <property type="nucleotide sequence ID" value="XM_038921024.1"/>
</dbReference>
<dbReference type="GO" id="GO:0015031">
    <property type="term" value="P:protein transport"/>
    <property type="evidence" value="ECO:0007669"/>
    <property type="project" value="TreeGrafter"/>
</dbReference>
<keyword evidence="3" id="KW-1185">Reference proteome</keyword>
<gene>
    <name evidence="2" type="ORF">FOA43_000697</name>
</gene>
<dbReference type="KEGG" id="bnn:FOA43_000697"/>
<evidence type="ECO:0000313" key="2">
    <source>
        <dbReference type="EMBL" id="QPG73387.1"/>
    </source>
</evidence>
<proteinExistence type="predicted"/>
<dbReference type="AlphaFoldDB" id="A0A875RTD7"/>